<protein>
    <submittedName>
        <fullName evidence="2 4">Uncharacterized protein</fullName>
    </submittedName>
</protein>
<sequence>MSRTEKRNAIPFPMRRNQNSDLGRTRTADLLCRTEKRNAIPFPMRRNQNSDLGRTRTADLLCVRQM</sequence>
<reference evidence="4" key="1">
    <citation type="submission" date="2017-02" db="UniProtKB">
        <authorList>
            <consortium name="WormBaseParasite"/>
        </authorList>
    </citation>
    <scope>IDENTIFICATION</scope>
</reference>
<feature type="region of interest" description="Disordered" evidence="1">
    <location>
        <begin position="1"/>
        <end position="26"/>
    </location>
</feature>
<organism evidence="4">
    <name type="scientific">Angiostrongylus costaricensis</name>
    <name type="common">Nematode worm</name>
    <dbReference type="NCBI Taxonomy" id="334426"/>
    <lineage>
        <taxon>Eukaryota</taxon>
        <taxon>Metazoa</taxon>
        <taxon>Ecdysozoa</taxon>
        <taxon>Nematoda</taxon>
        <taxon>Chromadorea</taxon>
        <taxon>Rhabditida</taxon>
        <taxon>Rhabditina</taxon>
        <taxon>Rhabditomorpha</taxon>
        <taxon>Strongyloidea</taxon>
        <taxon>Metastrongylidae</taxon>
        <taxon>Angiostrongylus</taxon>
    </lineage>
</organism>
<evidence type="ECO:0000313" key="2">
    <source>
        <dbReference type="EMBL" id="VDM55786.1"/>
    </source>
</evidence>
<evidence type="ECO:0000256" key="1">
    <source>
        <dbReference type="SAM" id="MobiDB-lite"/>
    </source>
</evidence>
<dbReference type="AlphaFoldDB" id="A0A0R3PIM3"/>
<accession>A0A0R3PIM3</accession>
<reference evidence="2 3" key="2">
    <citation type="submission" date="2018-11" db="EMBL/GenBank/DDBJ databases">
        <authorList>
            <consortium name="Pathogen Informatics"/>
        </authorList>
    </citation>
    <scope>NUCLEOTIDE SEQUENCE [LARGE SCALE GENOMIC DNA]</scope>
    <source>
        <strain evidence="2 3">Costa Rica</strain>
    </source>
</reference>
<name>A0A0R3PIM3_ANGCS</name>
<evidence type="ECO:0000313" key="4">
    <source>
        <dbReference type="WBParaSite" id="ACOC_0000420001-mRNA-1"/>
    </source>
</evidence>
<dbReference type="EMBL" id="UYYA01002711">
    <property type="protein sequence ID" value="VDM55786.1"/>
    <property type="molecule type" value="Genomic_DNA"/>
</dbReference>
<dbReference type="WBParaSite" id="ACOC_0000420001-mRNA-1">
    <property type="protein sequence ID" value="ACOC_0000420001-mRNA-1"/>
    <property type="gene ID" value="ACOC_0000420001"/>
</dbReference>
<dbReference type="Proteomes" id="UP000267027">
    <property type="component" value="Unassembled WGS sequence"/>
</dbReference>
<proteinExistence type="predicted"/>
<evidence type="ECO:0000313" key="3">
    <source>
        <dbReference type="Proteomes" id="UP000267027"/>
    </source>
</evidence>
<gene>
    <name evidence="2" type="ORF">ACOC_LOCUS4201</name>
</gene>
<keyword evidence="3" id="KW-1185">Reference proteome</keyword>